<dbReference type="SUPFAM" id="SSF50969">
    <property type="entry name" value="YVTN repeat-like/Quinoprotein amine dehydrogenase"/>
    <property type="match status" value="1"/>
</dbReference>
<feature type="region of interest" description="Disordered" evidence="1">
    <location>
        <begin position="462"/>
        <end position="490"/>
    </location>
</feature>
<dbReference type="InterPro" id="IPR011044">
    <property type="entry name" value="Quino_amine_DH_bsu"/>
</dbReference>
<evidence type="ECO:0000256" key="1">
    <source>
        <dbReference type="SAM" id="MobiDB-lite"/>
    </source>
</evidence>
<dbReference type="EMBL" id="CP126215">
    <property type="protein sequence ID" value="WIA16922.1"/>
    <property type="molecule type" value="Genomic_DNA"/>
</dbReference>
<protein>
    <recommendedName>
        <fullName evidence="2">Choice-of-anchor I domain-containing protein</fullName>
    </recommendedName>
</protein>
<dbReference type="Pfam" id="PF22494">
    <property type="entry name" value="choice_anch_I"/>
    <property type="match status" value="1"/>
</dbReference>
<dbReference type="InterPro" id="IPR052956">
    <property type="entry name" value="Mesenchyme-surface_protein"/>
</dbReference>
<dbReference type="Proteomes" id="UP001244341">
    <property type="component" value="Chromosome 8b"/>
</dbReference>
<sequence>MPQKNVTLQLIGYTAKGTVPEGTEQVAFDDVSKVAYMIGGQNLIVIDLSSSAVDVSASTAKLLPVLTVRELPTTTTDVVMCGDLLAVSAEGATKVSPGQVLLYTRYLRAAGSAADSMKLLANFTVGALPDQIEFSTSCRTILMSNEGEPDCYDKPECSDPEGSVSVINIRPVYTSSSGKRCKAPRVAVIDDVSASTSRKDCSLTSVEGTVRTADFKAWNDKKDALIKQGLILDAPNGASVAQDLEPEYTTFSADEKIAFVSIQEANAMAILDVASAKITGLFPVGFKNHSLALNPLDPSDEDGGANIANWPVLGMFQADEIKVFSSKGADYIVAANEGDERDWDGYKQNKRLKDLVKEDLLDPAVFPNAKDTIGKDEALGRLNVYATVNAITDTDGNGKIDRILVNGARSFSIYKADRTKPMGRHGSSGSSTVSGLTRVFDSAAQLEQLSAALLPDVFNSEGTNETFDGRSDNKGPEPEGLAIGEMPGSSKKSPARRILFLGTERLSVIFVYDITDPSNPVFQSIAKSPRPDANDLSTWLTGPEGMAFDHYTVSSSSKDTVKAADEDDVDAATWSRTLKVPIVLVAYEGNEHGGMALYRVSA</sequence>
<dbReference type="InterPro" id="IPR055188">
    <property type="entry name" value="Choice_anch_I"/>
</dbReference>
<evidence type="ECO:0000313" key="4">
    <source>
        <dbReference type="Proteomes" id="UP001244341"/>
    </source>
</evidence>
<accession>A0ABY8U932</accession>
<evidence type="ECO:0000259" key="2">
    <source>
        <dbReference type="Pfam" id="PF22494"/>
    </source>
</evidence>
<dbReference type="PANTHER" id="PTHR46928:SF1">
    <property type="entry name" value="MESENCHYME-SPECIFIC CELL SURFACE GLYCOPROTEIN"/>
    <property type="match status" value="1"/>
</dbReference>
<feature type="domain" description="Choice-of-anchor I" evidence="2">
    <location>
        <begin position="210"/>
        <end position="566"/>
    </location>
</feature>
<feature type="compositionally biased region" description="Basic and acidic residues" evidence="1">
    <location>
        <begin position="467"/>
        <end position="477"/>
    </location>
</feature>
<proteinExistence type="predicted"/>
<keyword evidence="4" id="KW-1185">Reference proteome</keyword>
<evidence type="ECO:0000313" key="3">
    <source>
        <dbReference type="EMBL" id="WIA16922.1"/>
    </source>
</evidence>
<organism evidence="3 4">
    <name type="scientific">Tetradesmus obliquus</name>
    <name type="common">Green alga</name>
    <name type="synonym">Acutodesmus obliquus</name>
    <dbReference type="NCBI Taxonomy" id="3088"/>
    <lineage>
        <taxon>Eukaryota</taxon>
        <taxon>Viridiplantae</taxon>
        <taxon>Chlorophyta</taxon>
        <taxon>core chlorophytes</taxon>
        <taxon>Chlorophyceae</taxon>
        <taxon>CS clade</taxon>
        <taxon>Sphaeropleales</taxon>
        <taxon>Scenedesmaceae</taxon>
        <taxon>Tetradesmus</taxon>
    </lineage>
</organism>
<gene>
    <name evidence="3" type="ORF">OEZ85_013848</name>
</gene>
<name>A0ABY8U932_TETOB</name>
<dbReference type="NCBIfam" id="NF038117">
    <property type="entry name" value="choice_anch_I"/>
    <property type="match status" value="1"/>
</dbReference>
<dbReference type="PANTHER" id="PTHR46928">
    <property type="entry name" value="MESENCHYME-SPECIFIC CELL SURFACE GLYCOPROTEIN"/>
    <property type="match status" value="1"/>
</dbReference>
<reference evidence="3 4" key="1">
    <citation type="submission" date="2023-05" db="EMBL/GenBank/DDBJ databases">
        <title>A 100% complete, gapless, phased diploid assembly of the Scenedesmus obliquus UTEX 3031 genome.</title>
        <authorList>
            <person name="Biondi T.C."/>
            <person name="Hanschen E.R."/>
            <person name="Kwon T."/>
            <person name="Eng W."/>
            <person name="Kruse C.P.S."/>
            <person name="Koehler S.I."/>
            <person name="Kunde Y."/>
            <person name="Gleasner C.D."/>
            <person name="You Mak K.T."/>
            <person name="Polle J."/>
            <person name="Hovde B.T."/>
            <person name="Starkenburg S.R."/>
        </authorList>
    </citation>
    <scope>NUCLEOTIDE SEQUENCE [LARGE SCALE GENOMIC DNA]</scope>
    <source>
        <strain evidence="3 4">DOE0152z</strain>
    </source>
</reference>